<dbReference type="Proteomes" id="UP000825483">
    <property type="component" value="Unassembled WGS sequence"/>
</dbReference>
<dbReference type="GeneID" id="72466395"/>
<name>A0A9R1CBC5_9BACT</name>
<keyword evidence="1" id="KW-0812">Transmembrane</keyword>
<evidence type="ECO:0000313" key="3">
    <source>
        <dbReference type="Proteomes" id="UP000825483"/>
    </source>
</evidence>
<evidence type="ECO:0000256" key="1">
    <source>
        <dbReference type="SAM" id="Phobius"/>
    </source>
</evidence>
<evidence type="ECO:0008006" key="4">
    <source>
        <dbReference type="Google" id="ProtNLM"/>
    </source>
</evidence>
<gene>
    <name evidence="2" type="ORF">PRLR5076_24130</name>
</gene>
<keyword evidence="3" id="KW-1185">Reference proteome</keyword>
<dbReference type="EMBL" id="BPUB01000002">
    <property type="protein sequence ID" value="GJG59562.1"/>
    <property type="molecule type" value="Genomic_DNA"/>
</dbReference>
<keyword evidence="1" id="KW-1133">Transmembrane helix</keyword>
<dbReference type="AlphaFoldDB" id="A0A9R1CBC5"/>
<accession>A0A9R1CBC5</accession>
<comment type="caution">
    <text evidence="2">The sequence shown here is derived from an EMBL/GenBank/DDBJ whole genome shotgun (WGS) entry which is preliminary data.</text>
</comment>
<reference evidence="2" key="1">
    <citation type="journal article" date="2022" name="Int. J. Syst. Evol. Microbiol.">
        <title>Prevotella lacticifex sp. nov., isolated from the rumen of cows.</title>
        <authorList>
            <person name="Shinkai T."/>
            <person name="Ikeyama N."/>
            <person name="Kumagai M."/>
            <person name="Ohmori H."/>
            <person name="Sakamoto M."/>
            <person name="Ohkuma M."/>
            <person name="Mitsumori M."/>
        </authorList>
    </citation>
    <scope>NUCLEOTIDE SEQUENCE</scope>
    <source>
        <strain evidence="2">R5076</strain>
    </source>
</reference>
<keyword evidence="1" id="KW-0472">Membrane</keyword>
<evidence type="ECO:0000313" key="2">
    <source>
        <dbReference type="EMBL" id="GJG59562.1"/>
    </source>
</evidence>
<protein>
    <recommendedName>
        <fullName evidence="4">Ubiquitin carboxyl-hydrolase</fullName>
    </recommendedName>
</protein>
<sequence length="96" mass="11508">MSFFSQPKPRRFHHQPIFYDEHTDRVKNIERRARKELGLDSTPESRRESLRGVFTNDVREKRQRRGMIKRNALINNTGAVIVIILVLLLFWIYLSK</sequence>
<organism evidence="2 3">
    <name type="scientific">Prevotella lacticifex</name>
    <dbReference type="NCBI Taxonomy" id="2854755"/>
    <lineage>
        <taxon>Bacteria</taxon>
        <taxon>Pseudomonadati</taxon>
        <taxon>Bacteroidota</taxon>
        <taxon>Bacteroidia</taxon>
        <taxon>Bacteroidales</taxon>
        <taxon>Prevotellaceae</taxon>
        <taxon>Prevotella</taxon>
    </lineage>
</organism>
<feature type="transmembrane region" description="Helical" evidence="1">
    <location>
        <begin position="72"/>
        <end position="94"/>
    </location>
</feature>
<proteinExistence type="predicted"/>
<dbReference type="RefSeq" id="WP_223928703.1">
    <property type="nucleotide sequence ID" value="NZ_BPTU01000002.1"/>
</dbReference>